<dbReference type="PROSITE" id="PS00105">
    <property type="entry name" value="AA_TRANSFER_CLASS_1"/>
    <property type="match status" value="1"/>
</dbReference>
<sequence>MQFLTMIFLNNFLGGDEMKIAGFGVEAWLNQYEKSAVYDLSQSTIESLSLAEISKLTGLTLSELFGKQKLDYGWIEGSPAFKQAVAQLYQQVEPENVLQTNGATGANYLALYALLEPGDQIVAEYPSYQQLSDIPKSFGIETVYWRLDPQNNWYPDLNRLKQLITAKTKMICLNNANNPTGTLLQRDFLNEVVELAKQVNAYVLVDEVYQPLSADASFVSIVDLYEKGISTNSLSKTYSVPGIRVGWIATNDQKITDIFRKYRDYTMICAGVLNDTLAVALLNNQAKVLARNQQIVKENAEILTNWVQREDKVELKHFPAIPFAFPKFEINGDIETFCVKLLQETGVLLVPGNRFAILNHVRLGYCTDKATLKKGLQLLSEYLLNY</sequence>
<dbReference type="InterPro" id="IPR004839">
    <property type="entry name" value="Aminotransferase_I/II_large"/>
</dbReference>
<evidence type="ECO:0000313" key="3">
    <source>
        <dbReference type="EMBL" id="KRM07106.1"/>
    </source>
</evidence>
<dbReference type="EMBL" id="AZGB01000009">
    <property type="protein sequence ID" value="KRM07106.1"/>
    <property type="molecule type" value="Genomic_DNA"/>
</dbReference>
<name>A0A0R1VND3_9LACO</name>
<protein>
    <recommendedName>
        <fullName evidence="1">Aminotransferase</fullName>
        <ecNumber evidence="1">2.6.1.-</ecNumber>
    </recommendedName>
</protein>
<comment type="caution">
    <text evidence="3">The sequence shown here is derived from an EMBL/GenBank/DDBJ whole genome shotgun (WGS) entry which is preliminary data.</text>
</comment>
<dbReference type="InterPro" id="IPR015424">
    <property type="entry name" value="PyrdxlP-dep_Trfase"/>
</dbReference>
<keyword evidence="1" id="KW-0808">Transferase</keyword>
<dbReference type="Gene3D" id="3.40.640.10">
    <property type="entry name" value="Type I PLP-dependent aspartate aminotransferase-like (Major domain)"/>
    <property type="match status" value="1"/>
</dbReference>
<keyword evidence="1" id="KW-0032">Aminotransferase</keyword>
<dbReference type="STRING" id="1423750.FC89_GL000422"/>
<dbReference type="AlphaFoldDB" id="A0A0R1VND3"/>
<dbReference type="SUPFAM" id="SSF53383">
    <property type="entry name" value="PLP-dependent transferases"/>
    <property type="match status" value="1"/>
</dbReference>
<dbReference type="PANTHER" id="PTHR43510:SF1">
    <property type="entry name" value="AMINOTRANSFERASE FUNCTION, HYPOTHETICAL (EUROFUNG)"/>
    <property type="match status" value="1"/>
</dbReference>
<dbReference type="Proteomes" id="UP000051451">
    <property type="component" value="Unassembled WGS sequence"/>
</dbReference>
<feature type="domain" description="Aminotransferase class I/classII large" evidence="2">
    <location>
        <begin position="68"/>
        <end position="377"/>
    </location>
</feature>
<comment type="cofactor">
    <cofactor evidence="1">
        <name>pyridoxal 5'-phosphate</name>
        <dbReference type="ChEBI" id="CHEBI:597326"/>
    </cofactor>
</comment>
<dbReference type="CDD" id="cd00609">
    <property type="entry name" value="AAT_like"/>
    <property type="match status" value="1"/>
</dbReference>
<comment type="similarity">
    <text evidence="1">Belongs to the class-I pyridoxal-phosphate-dependent aminotransferase family.</text>
</comment>
<proteinExistence type="inferred from homology"/>
<keyword evidence="4" id="KW-1185">Reference proteome</keyword>
<dbReference type="InterPro" id="IPR015421">
    <property type="entry name" value="PyrdxlP-dep_Trfase_major"/>
</dbReference>
<dbReference type="InterPro" id="IPR004838">
    <property type="entry name" value="NHTrfase_class1_PyrdxlP-BS"/>
</dbReference>
<reference evidence="3 4" key="1">
    <citation type="journal article" date="2015" name="Genome Announc.">
        <title>Expanding the biotechnology potential of lactobacilli through comparative genomics of 213 strains and associated genera.</title>
        <authorList>
            <person name="Sun Z."/>
            <person name="Harris H.M."/>
            <person name="McCann A."/>
            <person name="Guo C."/>
            <person name="Argimon S."/>
            <person name="Zhang W."/>
            <person name="Yang X."/>
            <person name="Jeffery I.B."/>
            <person name="Cooney J.C."/>
            <person name="Kagawa T.F."/>
            <person name="Liu W."/>
            <person name="Song Y."/>
            <person name="Salvetti E."/>
            <person name="Wrobel A."/>
            <person name="Rasinkangas P."/>
            <person name="Parkhill J."/>
            <person name="Rea M.C."/>
            <person name="O'Sullivan O."/>
            <person name="Ritari J."/>
            <person name="Douillard F.P."/>
            <person name="Paul Ross R."/>
            <person name="Yang R."/>
            <person name="Briner A.E."/>
            <person name="Felis G.E."/>
            <person name="de Vos W.M."/>
            <person name="Barrangou R."/>
            <person name="Klaenhammer T.R."/>
            <person name="Caufield P.W."/>
            <person name="Cui Y."/>
            <person name="Zhang H."/>
            <person name="O'Toole P.W."/>
        </authorList>
    </citation>
    <scope>NUCLEOTIDE SEQUENCE [LARGE SCALE GENOMIC DNA]</scope>
    <source>
        <strain evidence="3 4">DSM 18630</strain>
    </source>
</reference>
<accession>A0A0R1VND3</accession>
<dbReference type="Pfam" id="PF00155">
    <property type="entry name" value="Aminotran_1_2"/>
    <property type="match status" value="1"/>
</dbReference>
<dbReference type="GO" id="GO:0008483">
    <property type="term" value="F:transaminase activity"/>
    <property type="evidence" value="ECO:0007669"/>
    <property type="project" value="UniProtKB-KW"/>
</dbReference>
<organism evidence="3 4">
    <name type="scientific">Liquorilactobacillus ghanensis DSM 18630</name>
    <dbReference type="NCBI Taxonomy" id="1423750"/>
    <lineage>
        <taxon>Bacteria</taxon>
        <taxon>Bacillati</taxon>
        <taxon>Bacillota</taxon>
        <taxon>Bacilli</taxon>
        <taxon>Lactobacillales</taxon>
        <taxon>Lactobacillaceae</taxon>
        <taxon>Liquorilactobacillus</taxon>
    </lineage>
</organism>
<gene>
    <name evidence="3" type="ORF">FC89_GL000422</name>
</gene>
<dbReference type="NCBIfam" id="NF005593">
    <property type="entry name" value="PRK07324.1"/>
    <property type="match status" value="1"/>
</dbReference>
<dbReference type="EC" id="2.6.1.-" evidence="1"/>
<dbReference type="PANTHER" id="PTHR43510">
    <property type="entry name" value="AMINOTRANSFERASE FUNCTION, HYPOTHETICAL (EUROFUNG)"/>
    <property type="match status" value="1"/>
</dbReference>
<evidence type="ECO:0000259" key="2">
    <source>
        <dbReference type="Pfam" id="PF00155"/>
    </source>
</evidence>
<dbReference type="PATRIC" id="fig|1423750.3.peg.431"/>
<evidence type="ECO:0000256" key="1">
    <source>
        <dbReference type="RuleBase" id="RU000481"/>
    </source>
</evidence>
<dbReference type="Gene3D" id="3.90.1150.10">
    <property type="entry name" value="Aspartate Aminotransferase, domain 1"/>
    <property type="match status" value="1"/>
</dbReference>
<dbReference type="GO" id="GO:0030170">
    <property type="term" value="F:pyridoxal phosphate binding"/>
    <property type="evidence" value="ECO:0007669"/>
    <property type="project" value="InterPro"/>
</dbReference>
<evidence type="ECO:0000313" key="4">
    <source>
        <dbReference type="Proteomes" id="UP000051451"/>
    </source>
</evidence>
<dbReference type="InterPro" id="IPR015422">
    <property type="entry name" value="PyrdxlP-dep_Trfase_small"/>
</dbReference>